<dbReference type="GO" id="GO:0071972">
    <property type="term" value="F:peptidoglycan L,D-transpeptidase activity"/>
    <property type="evidence" value="ECO:0007669"/>
    <property type="project" value="TreeGrafter"/>
</dbReference>
<keyword evidence="1" id="KW-1133">Transmembrane helix</keyword>
<protein>
    <submittedName>
        <fullName evidence="3">Penicillin-binding protein 2</fullName>
    </submittedName>
</protein>
<dbReference type="SUPFAM" id="SSF56519">
    <property type="entry name" value="Penicillin binding protein dimerisation domain"/>
    <property type="match status" value="1"/>
</dbReference>
<sequence>MRYKITVTIFALMFAILFLFLFKMQVLEYSNYRAFIDSLMQKTRLVQGTRGTIYDRNGLKLAWSIKVPYITYNRNFDISELERYLDSNQLNTLISSGKVEISKVQLREIEKLGYDIQFKEIRNYVPYVFHIVGYVNSNNVGSYGIEKTYDQLLRGKLGSELILISPSGKIRQKILKVPPENGNDINLTIDYPLQKYISEEIKKIDNPGAVIVEDVKTGEILALVSYPDIEKPINLIDTYEWRKIINNPENPLLNRATMGLYSPGSAIKPLIAISGLLNNESTTTTINCNGQFTYTSSSGKILATYNDWLLSGHGKTDLIKALRVSCNVYFYNLALKLGIDKIKSVATLFKIDKKTGIDIPETEGLFPDKHWKETKFNEPWYPGDTIITGIGQGYILLTPLELLNFYVTIANDGKVPVPHLLKKDKIEIFNNVKFKKEIWDTVKQGLIEVTTVGGNIQNRGTAYQVFKDFKVTVAGKTGTAEVGKGKLPHSWFVGFAPAHNPKYAVIVMFENAGSGSEKAAPFARKIFEFLFQRREKNE</sequence>
<name>A0A1M5QT45_9BACT</name>
<dbReference type="InterPro" id="IPR050515">
    <property type="entry name" value="Beta-lactam/transpept"/>
</dbReference>
<dbReference type="Pfam" id="PF00905">
    <property type="entry name" value="Transpeptidase"/>
    <property type="match status" value="1"/>
</dbReference>
<dbReference type="OrthoDB" id="9770103at2"/>
<dbReference type="Gene3D" id="3.40.710.10">
    <property type="entry name" value="DD-peptidase/beta-lactamase superfamily"/>
    <property type="match status" value="1"/>
</dbReference>
<evidence type="ECO:0000313" key="3">
    <source>
        <dbReference type="EMBL" id="SHH17297.1"/>
    </source>
</evidence>
<evidence type="ECO:0000313" key="4">
    <source>
        <dbReference type="Proteomes" id="UP000242592"/>
    </source>
</evidence>
<dbReference type="Proteomes" id="UP000242592">
    <property type="component" value="Unassembled WGS sequence"/>
</dbReference>
<evidence type="ECO:0000256" key="1">
    <source>
        <dbReference type="SAM" id="Phobius"/>
    </source>
</evidence>
<dbReference type="GO" id="GO:0071555">
    <property type="term" value="P:cell wall organization"/>
    <property type="evidence" value="ECO:0007669"/>
    <property type="project" value="TreeGrafter"/>
</dbReference>
<dbReference type="STRING" id="1123380.SAMN02745199_0133"/>
<proteinExistence type="predicted"/>
<dbReference type="PANTHER" id="PTHR30627">
    <property type="entry name" value="PEPTIDOGLYCAN D,D-TRANSPEPTIDASE"/>
    <property type="match status" value="1"/>
</dbReference>
<reference evidence="4" key="1">
    <citation type="submission" date="2016-11" db="EMBL/GenBank/DDBJ databases">
        <authorList>
            <person name="Varghese N."/>
            <person name="Submissions S."/>
        </authorList>
    </citation>
    <scope>NUCLEOTIDE SEQUENCE [LARGE SCALE GENOMIC DNA]</scope>
    <source>
        <strain evidence="4">DSM 15807</strain>
    </source>
</reference>
<feature type="transmembrane region" description="Helical" evidence="1">
    <location>
        <begin position="7"/>
        <end position="26"/>
    </location>
</feature>
<gene>
    <name evidence="3" type="ORF">SAMN02745199_0133</name>
</gene>
<dbReference type="AlphaFoldDB" id="A0A1M5QT45"/>
<dbReference type="GO" id="GO:0008658">
    <property type="term" value="F:penicillin binding"/>
    <property type="evidence" value="ECO:0007669"/>
    <property type="project" value="InterPro"/>
</dbReference>
<dbReference type="Gene3D" id="3.90.1310.10">
    <property type="entry name" value="Penicillin-binding protein 2a (Domain 2)"/>
    <property type="match status" value="1"/>
</dbReference>
<dbReference type="InterPro" id="IPR001460">
    <property type="entry name" value="PCN-bd_Tpept"/>
</dbReference>
<evidence type="ECO:0000259" key="2">
    <source>
        <dbReference type="Pfam" id="PF00905"/>
    </source>
</evidence>
<accession>A0A1M5QT45</accession>
<dbReference type="RefSeq" id="WP_073071015.1">
    <property type="nucleotide sequence ID" value="NZ_FQXN01000001.1"/>
</dbReference>
<organism evidence="3 4">
    <name type="scientific">Thermosipho atlanticus DSM 15807</name>
    <dbReference type="NCBI Taxonomy" id="1123380"/>
    <lineage>
        <taxon>Bacteria</taxon>
        <taxon>Thermotogati</taxon>
        <taxon>Thermotogota</taxon>
        <taxon>Thermotogae</taxon>
        <taxon>Thermotogales</taxon>
        <taxon>Fervidobacteriaceae</taxon>
        <taxon>Thermosipho</taxon>
    </lineage>
</organism>
<dbReference type="SUPFAM" id="SSF56601">
    <property type="entry name" value="beta-lactamase/transpeptidase-like"/>
    <property type="match status" value="1"/>
</dbReference>
<feature type="domain" description="Penicillin-binding protein transpeptidase" evidence="2">
    <location>
        <begin position="208"/>
        <end position="528"/>
    </location>
</feature>
<dbReference type="EMBL" id="FQXN01000001">
    <property type="protein sequence ID" value="SHH17297.1"/>
    <property type="molecule type" value="Genomic_DNA"/>
</dbReference>
<dbReference type="InterPro" id="IPR036138">
    <property type="entry name" value="PBP_dimer_sf"/>
</dbReference>
<dbReference type="PANTHER" id="PTHR30627:SF2">
    <property type="entry name" value="PEPTIDOGLYCAN D,D-TRANSPEPTIDASE MRDA"/>
    <property type="match status" value="1"/>
</dbReference>
<keyword evidence="1" id="KW-0812">Transmembrane</keyword>
<dbReference type="GO" id="GO:0005886">
    <property type="term" value="C:plasma membrane"/>
    <property type="evidence" value="ECO:0007669"/>
    <property type="project" value="TreeGrafter"/>
</dbReference>
<keyword evidence="1" id="KW-0472">Membrane</keyword>
<keyword evidence="4" id="KW-1185">Reference proteome</keyword>
<dbReference type="InterPro" id="IPR012338">
    <property type="entry name" value="Beta-lactam/transpept-like"/>
</dbReference>